<feature type="domain" description="GerMN" evidence="2">
    <location>
        <begin position="100"/>
        <end position="191"/>
    </location>
</feature>
<evidence type="ECO:0000259" key="2">
    <source>
        <dbReference type="SMART" id="SM00909"/>
    </source>
</evidence>
<name>A0A0B6AQG6_PRIM2</name>
<organism evidence="3 4">
    <name type="scientific">Priestia megaterium (strain ATCC 14581 / DSM 32 / CCUG 1817 / JCM 2506 / NBRC 15308 / NCIMB 9376 / NCTC 10342 / NRRL B-14308 / VKM B-512 / Ford 19)</name>
    <name type="common">Bacillus megaterium</name>
    <dbReference type="NCBI Taxonomy" id="1348623"/>
    <lineage>
        <taxon>Bacteria</taxon>
        <taxon>Bacillati</taxon>
        <taxon>Bacillota</taxon>
        <taxon>Bacilli</taxon>
        <taxon>Bacillales</taxon>
        <taxon>Bacillaceae</taxon>
        <taxon>Priestia</taxon>
    </lineage>
</organism>
<dbReference type="Proteomes" id="UP000031829">
    <property type="component" value="Chromosome"/>
</dbReference>
<reference evidence="3 4" key="1">
    <citation type="journal article" date="2015" name="Genome Announc.">
        <title>Complete genome sequences for 35 biothreat assay-relevant bacillus species.</title>
        <authorList>
            <person name="Johnson S.L."/>
            <person name="Daligault H.E."/>
            <person name="Davenport K.W."/>
            <person name="Jaissle J."/>
            <person name="Frey K.G."/>
            <person name="Ladner J.T."/>
            <person name="Broomall S.M."/>
            <person name="Bishop-Lilly K.A."/>
            <person name="Bruce D.C."/>
            <person name="Gibbons H.S."/>
            <person name="Coyne S.R."/>
            <person name="Lo C.C."/>
            <person name="Meincke L."/>
            <person name="Munk A.C."/>
            <person name="Koroleva G.I."/>
            <person name="Rosenzweig C.N."/>
            <person name="Palacios G.F."/>
            <person name="Redden C.L."/>
            <person name="Minogue T.D."/>
            <person name="Chain P.S."/>
        </authorList>
    </citation>
    <scope>NUCLEOTIDE SEQUENCE [LARGE SCALE GENOMIC DNA]</scope>
    <source>
        <strain evidence="4">ATCC 14581 / DSM 32 / JCM 2506 / NBRC 15308 / NCIMB 9376 / NCTC 10342 / NRRL B-14308 / VKM B-512</strain>
    </source>
</reference>
<dbReference type="GeneID" id="93645162"/>
<dbReference type="EMBL" id="CP009920">
    <property type="protein sequence ID" value="AJI23362.1"/>
    <property type="molecule type" value="Genomic_DNA"/>
</dbReference>
<sequence>MSKKTQFVLISAVVTTSVLLSGCGLFGGDNAAKEIDPPKDVTYVKDEKSLATEAKVTEANKKQSKAAETSAPTKRELYLIDKNGYVVPQTLEIPKSKGVAKQSLEYLVEGGPVTNLLPNNFRAVLPADTRVLGTKLESDGTMVADFSPEFAEYKKEDELRILQAVTWTLTQFEGVNKVKIRINGYDKDEMPVNHTPISKGLSRADGINFDNTGVVDVTQTKPVTIYYLAQEGKQTYYVPVTKRIASDDKDMYTAIVNELVEGPAPASGLVTDFNPDAKLVAAPKYADGELTLNFNKNIFGNLKGTEISQHVLDSLVLSLTEQKAVDSVAIKVNGKKTLKDEKGKKLTEPVSRPKNVNTGSF</sequence>
<evidence type="ECO:0000256" key="1">
    <source>
        <dbReference type="SAM" id="MobiDB-lite"/>
    </source>
</evidence>
<accession>A0A0B6AQG6</accession>
<dbReference type="InterPro" id="IPR019606">
    <property type="entry name" value="GerMN"/>
</dbReference>
<evidence type="ECO:0000313" key="3">
    <source>
        <dbReference type="EMBL" id="AJI23362.1"/>
    </source>
</evidence>
<dbReference type="KEGG" id="bmeg:BG04_1696"/>
<feature type="domain" description="GerMN" evidence="2">
    <location>
        <begin position="252"/>
        <end position="341"/>
    </location>
</feature>
<dbReference type="AlphaFoldDB" id="A0A0B6AQG6"/>
<evidence type="ECO:0000313" key="4">
    <source>
        <dbReference type="Proteomes" id="UP000031829"/>
    </source>
</evidence>
<dbReference type="SMART" id="SM00909">
    <property type="entry name" value="Germane"/>
    <property type="match status" value="2"/>
</dbReference>
<protein>
    <submittedName>
        <fullName evidence="3">Spore germination protein gerM</fullName>
    </submittedName>
</protein>
<dbReference type="RefSeq" id="WP_013059380.1">
    <property type="nucleotide sequence ID" value="NZ_BCVB01000008.1"/>
</dbReference>
<gene>
    <name evidence="3" type="primary">gerM</name>
    <name evidence="3" type="ORF">BG04_1696</name>
</gene>
<dbReference type="PROSITE" id="PS51257">
    <property type="entry name" value="PROKAR_LIPOPROTEIN"/>
    <property type="match status" value="1"/>
</dbReference>
<proteinExistence type="predicted"/>
<dbReference type="HOGENOM" id="CLU_059512_0_0_9"/>
<feature type="region of interest" description="Disordered" evidence="1">
    <location>
        <begin position="341"/>
        <end position="361"/>
    </location>
</feature>
<dbReference type="Pfam" id="PF10646">
    <property type="entry name" value="Germane"/>
    <property type="match status" value="2"/>
</dbReference>